<protein>
    <submittedName>
        <fullName evidence="10">Amino acid permease</fullName>
    </submittedName>
</protein>
<keyword evidence="2" id="KW-0813">Transport</keyword>
<feature type="transmembrane region" description="Helical" evidence="8">
    <location>
        <begin position="415"/>
        <end position="433"/>
    </location>
</feature>
<evidence type="ECO:0000256" key="1">
    <source>
        <dbReference type="ARBA" id="ARBA00004651"/>
    </source>
</evidence>
<keyword evidence="7 8" id="KW-0472">Membrane</keyword>
<evidence type="ECO:0000256" key="7">
    <source>
        <dbReference type="ARBA" id="ARBA00023136"/>
    </source>
</evidence>
<feature type="transmembrane region" description="Helical" evidence="8">
    <location>
        <begin position="136"/>
        <end position="158"/>
    </location>
</feature>
<evidence type="ECO:0000256" key="4">
    <source>
        <dbReference type="ARBA" id="ARBA00022692"/>
    </source>
</evidence>
<organism evidence="10 11">
    <name type="scientific">Cupriavidus basilensis</name>
    <dbReference type="NCBI Taxonomy" id="68895"/>
    <lineage>
        <taxon>Bacteria</taxon>
        <taxon>Pseudomonadati</taxon>
        <taxon>Pseudomonadota</taxon>
        <taxon>Betaproteobacteria</taxon>
        <taxon>Burkholderiales</taxon>
        <taxon>Burkholderiaceae</taxon>
        <taxon>Cupriavidus</taxon>
    </lineage>
</organism>
<evidence type="ECO:0000256" key="5">
    <source>
        <dbReference type="ARBA" id="ARBA00022970"/>
    </source>
</evidence>
<dbReference type="InterPro" id="IPR004840">
    <property type="entry name" value="Amino_acid_permease_CS"/>
</dbReference>
<dbReference type="Proteomes" id="UP001216674">
    <property type="component" value="Unassembled WGS sequence"/>
</dbReference>
<dbReference type="PANTHER" id="PTHR43495">
    <property type="entry name" value="GABA PERMEASE"/>
    <property type="match status" value="1"/>
</dbReference>
<dbReference type="EMBL" id="JARJLM010000373">
    <property type="protein sequence ID" value="MDF3835656.1"/>
    <property type="molecule type" value="Genomic_DNA"/>
</dbReference>
<dbReference type="RefSeq" id="WP_017228992.1">
    <property type="nucleotide sequence ID" value="NZ_JARJLM010000373.1"/>
</dbReference>
<feature type="transmembrane region" description="Helical" evidence="8">
    <location>
        <begin position="251"/>
        <end position="270"/>
    </location>
</feature>
<feature type="transmembrane region" description="Helical" evidence="8">
    <location>
        <begin position="342"/>
        <end position="363"/>
    </location>
</feature>
<evidence type="ECO:0000313" key="10">
    <source>
        <dbReference type="EMBL" id="MDF3835656.1"/>
    </source>
</evidence>
<proteinExistence type="predicted"/>
<keyword evidence="5" id="KW-0029">Amino-acid transport</keyword>
<feature type="transmembrane region" description="Helical" evidence="8">
    <location>
        <begin position="56"/>
        <end position="74"/>
    </location>
</feature>
<evidence type="ECO:0000313" key="11">
    <source>
        <dbReference type="Proteomes" id="UP001216674"/>
    </source>
</evidence>
<dbReference type="Gene3D" id="1.20.1740.10">
    <property type="entry name" value="Amino acid/polyamine transporter I"/>
    <property type="match status" value="1"/>
</dbReference>
<keyword evidence="11" id="KW-1185">Reference proteome</keyword>
<feature type="transmembrane region" description="Helical" evidence="8">
    <location>
        <begin position="205"/>
        <end position="224"/>
    </location>
</feature>
<feature type="domain" description="Amino acid permease/ SLC12A" evidence="9">
    <location>
        <begin position="27"/>
        <end position="463"/>
    </location>
</feature>
<feature type="transmembrane region" description="Helical" evidence="8">
    <location>
        <begin position="369"/>
        <end position="394"/>
    </location>
</feature>
<evidence type="ECO:0000256" key="6">
    <source>
        <dbReference type="ARBA" id="ARBA00022989"/>
    </source>
</evidence>
<dbReference type="PANTHER" id="PTHR43495:SF2">
    <property type="entry name" value="D-SERINE_D-ALANINE_GLYCINE TRANSPORTER"/>
    <property type="match status" value="1"/>
</dbReference>
<keyword evidence="4 8" id="KW-0812">Transmembrane</keyword>
<name>A0ABT6ASQ0_9BURK</name>
<reference evidence="10 11" key="1">
    <citation type="submission" date="2023-03" db="EMBL/GenBank/DDBJ databases">
        <title>Draft assemblies of triclosan tolerant bacteria isolated from returned activated sludge.</title>
        <authorList>
            <person name="Van Hamelsveld S."/>
        </authorList>
    </citation>
    <scope>NUCLEOTIDE SEQUENCE [LARGE SCALE GENOMIC DNA]</scope>
    <source>
        <strain evidence="10 11">GW210010_S58</strain>
    </source>
</reference>
<evidence type="ECO:0000259" key="9">
    <source>
        <dbReference type="Pfam" id="PF00324"/>
    </source>
</evidence>
<dbReference type="Pfam" id="PF00324">
    <property type="entry name" value="AA_permease"/>
    <property type="match status" value="1"/>
</dbReference>
<dbReference type="PROSITE" id="PS00218">
    <property type="entry name" value="AMINO_ACID_PERMEASE_1"/>
    <property type="match status" value="1"/>
</dbReference>
<dbReference type="InterPro" id="IPR004841">
    <property type="entry name" value="AA-permease/SLC12A_dom"/>
</dbReference>
<evidence type="ECO:0000256" key="3">
    <source>
        <dbReference type="ARBA" id="ARBA00022475"/>
    </source>
</evidence>
<feature type="transmembrane region" description="Helical" evidence="8">
    <location>
        <begin position="108"/>
        <end position="130"/>
    </location>
</feature>
<keyword evidence="3" id="KW-1003">Cell membrane</keyword>
<evidence type="ECO:0000256" key="8">
    <source>
        <dbReference type="SAM" id="Phobius"/>
    </source>
</evidence>
<feature type="transmembrane region" description="Helical" evidence="8">
    <location>
        <begin position="165"/>
        <end position="185"/>
    </location>
</feature>
<comment type="caution">
    <text evidence="10">The sequence shown here is derived from an EMBL/GenBank/DDBJ whole genome shotgun (WGS) entry which is preliminary data.</text>
</comment>
<evidence type="ECO:0000256" key="2">
    <source>
        <dbReference type="ARBA" id="ARBA00022448"/>
    </source>
</evidence>
<feature type="transmembrane region" description="Helical" evidence="8">
    <location>
        <begin position="439"/>
        <end position="457"/>
    </location>
</feature>
<keyword evidence="6 8" id="KW-1133">Transmembrane helix</keyword>
<comment type="subcellular location">
    <subcellularLocation>
        <location evidence="1">Cell membrane</location>
        <topology evidence="1">Multi-pass membrane protein</topology>
    </subcellularLocation>
</comment>
<gene>
    <name evidence="10" type="ORF">P3W85_22280</name>
</gene>
<feature type="transmembrane region" description="Helical" evidence="8">
    <location>
        <begin position="30"/>
        <end position="50"/>
    </location>
</feature>
<dbReference type="PIRSF" id="PIRSF006060">
    <property type="entry name" value="AA_transporter"/>
    <property type="match status" value="1"/>
</dbReference>
<accession>A0ABT6ASQ0</accession>
<feature type="transmembrane region" description="Helical" evidence="8">
    <location>
        <begin position="290"/>
        <end position="310"/>
    </location>
</feature>
<sequence length="472" mass="50977">MTDVRKLLDEERAHEEKDLHRGLKDRHIQMIAIGGAIGVGLFLGAGRAIAIAGPGLMLSYAIGGVAIFFIMRALGELLLYRPVAGSFATYAEEFVGPFAGFATGWSYWFMWVVTGMAEITAVAVYVHYWFPDVPQWIPALVTLAVLYLVNCIAVAVFGELEFWFALIKVVTIVAMIVIGLAIIFFGVTPLGPTASFSNLWTHGGFMPFGTLGVVLTLQIVMFAYQGVELIGVTAGEAQNPEKVLPHATNGVVWRILIFYVGALIVMMALVPWNELKPGVSPFVYVFERVGIPGAAAIVNLVVITAAASSCNSGIFSTGRMLYTLAQFGQAPRAFGRVSSKHVPSTAITFSAALMGIGVLLNYIVPEQVFVWVTSISLVGSLWTWSIIMIAHLGYRKAIAAGRVKAVDFRMPGAPYANWLVVAFMIAVAVLLSLDPGTRVALYVAPVWFALLGIGYRLTKSRAPLEGHVQKSA</sequence>